<dbReference type="EMBL" id="JAICBX010000001">
    <property type="protein sequence ID" value="MBW8636343.1"/>
    <property type="molecule type" value="Genomic_DNA"/>
</dbReference>
<gene>
    <name evidence="10" type="ORF">K1W69_04005</name>
</gene>
<organism evidence="10 11">
    <name type="scientific">Flavimaribacter sediminis</name>
    <dbReference type="NCBI Taxonomy" id="2865987"/>
    <lineage>
        <taxon>Bacteria</taxon>
        <taxon>Pseudomonadati</taxon>
        <taxon>Pseudomonadota</taxon>
        <taxon>Alphaproteobacteria</taxon>
        <taxon>Hyphomicrobiales</taxon>
        <taxon>Rhizobiaceae</taxon>
        <taxon>Flavimaribacter</taxon>
    </lineage>
</organism>
<name>A0AAE2ZL80_9HYPH</name>
<dbReference type="Proteomes" id="UP001196509">
    <property type="component" value="Unassembled WGS sequence"/>
</dbReference>
<evidence type="ECO:0000256" key="2">
    <source>
        <dbReference type="ARBA" id="ARBA00022448"/>
    </source>
</evidence>
<feature type="transmembrane region" description="Helical" evidence="9">
    <location>
        <begin position="36"/>
        <end position="55"/>
    </location>
</feature>
<keyword evidence="7 9" id="KW-0472">Membrane</keyword>
<reference evidence="10" key="1">
    <citation type="submission" date="2021-08" db="EMBL/GenBank/DDBJ databases">
        <title>Hoeflea bacterium WL0058 sp. nov., isolated from the sediment.</title>
        <authorList>
            <person name="Wang L."/>
            <person name="Zhang D."/>
        </authorList>
    </citation>
    <scope>NUCLEOTIDE SEQUENCE</scope>
    <source>
        <strain evidence="10">WL0058</strain>
    </source>
</reference>
<sequence>MTMLLVHLLVDGIVTGCSIGLVAATFAYFYSATGTFHVAHAGIYTFCCYVAWYCIGLDIPFVPALLIAMIVGALLGMMIQGLLYAKLERLKATPLVMLIGSIGVLTVLQNVSAILFSPNIIQFDLPWRTEYLEFGPILLSIPQLLIVILCPLLFLALQVFSSRTALGRQIRAVASNPELAQITHLRPQRMFLYAIAISSALVAVPGTLVGIDQAMQPYTSLIILLTAVVAVIAGGIGSLAGAFLMSIVLSIIQSVSVLFVSGRWSLGVVFAIFILFILLRPEGLVKRKFKREL</sequence>
<keyword evidence="3" id="KW-1003">Cell membrane</keyword>
<keyword evidence="4 9" id="KW-0812">Transmembrane</keyword>
<evidence type="ECO:0000256" key="4">
    <source>
        <dbReference type="ARBA" id="ARBA00022692"/>
    </source>
</evidence>
<evidence type="ECO:0000313" key="11">
    <source>
        <dbReference type="Proteomes" id="UP001196509"/>
    </source>
</evidence>
<dbReference type="CDD" id="cd06582">
    <property type="entry name" value="TM_PBP1_LivH_like"/>
    <property type="match status" value="1"/>
</dbReference>
<feature type="transmembrane region" description="Helical" evidence="9">
    <location>
        <begin position="217"/>
        <end position="236"/>
    </location>
</feature>
<dbReference type="GO" id="GO:0006865">
    <property type="term" value="P:amino acid transport"/>
    <property type="evidence" value="ECO:0007669"/>
    <property type="project" value="UniProtKB-KW"/>
</dbReference>
<keyword evidence="6 9" id="KW-1133">Transmembrane helix</keyword>
<dbReference type="InterPro" id="IPR001851">
    <property type="entry name" value="ABC_transp_permease"/>
</dbReference>
<dbReference type="AlphaFoldDB" id="A0AAE2ZL80"/>
<comment type="similarity">
    <text evidence="8">Belongs to the binding-protein-dependent transport system permease family. LivHM subfamily.</text>
</comment>
<evidence type="ECO:0000256" key="6">
    <source>
        <dbReference type="ARBA" id="ARBA00022989"/>
    </source>
</evidence>
<feature type="transmembrane region" description="Helical" evidence="9">
    <location>
        <begin position="137"/>
        <end position="160"/>
    </location>
</feature>
<dbReference type="GO" id="GO:0022857">
    <property type="term" value="F:transmembrane transporter activity"/>
    <property type="evidence" value="ECO:0007669"/>
    <property type="project" value="InterPro"/>
</dbReference>
<dbReference type="GO" id="GO:0005886">
    <property type="term" value="C:plasma membrane"/>
    <property type="evidence" value="ECO:0007669"/>
    <property type="project" value="UniProtKB-SubCell"/>
</dbReference>
<feature type="transmembrane region" description="Helical" evidence="9">
    <location>
        <begin position="191"/>
        <end position="211"/>
    </location>
</feature>
<comment type="caution">
    <text evidence="10">The sequence shown here is derived from an EMBL/GenBank/DDBJ whole genome shotgun (WGS) entry which is preliminary data.</text>
</comment>
<evidence type="ECO:0000256" key="7">
    <source>
        <dbReference type="ARBA" id="ARBA00023136"/>
    </source>
</evidence>
<evidence type="ECO:0000256" key="3">
    <source>
        <dbReference type="ARBA" id="ARBA00022475"/>
    </source>
</evidence>
<comment type="subcellular location">
    <subcellularLocation>
        <location evidence="1">Cell membrane</location>
        <topology evidence="1">Multi-pass membrane protein</topology>
    </subcellularLocation>
</comment>
<evidence type="ECO:0000256" key="9">
    <source>
        <dbReference type="SAM" id="Phobius"/>
    </source>
</evidence>
<proteinExistence type="inferred from homology"/>
<dbReference type="PANTHER" id="PTHR11795">
    <property type="entry name" value="BRANCHED-CHAIN AMINO ACID TRANSPORT SYSTEM PERMEASE PROTEIN LIVH"/>
    <property type="match status" value="1"/>
</dbReference>
<keyword evidence="5" id="KW-0029">Amino-acid transport</keyword>
<feature type="transmembrane region" description="Helical" evidence="9">
    <location>
        <begin position="6"/>
        <end position="29"/>
    </location>
</feature>
<dbReference type="RefSeq" id="WP_220227036.1">
    <property type="nucleotide sequence ID" value="NZ_JAICBX010000001.1"/>
</dbReference>
<evidence type="ECO:0000256" key="1">
    <source>
        <dbReference type="ARBA" id="ARBA00004651"/>
    </source>
</evidence>
<feature type="transmembrane region" description="Helical" evidence="9">
    <location>
        <begin position="95"/>
        <end position="117"/>
    </location>
</feature>
<keyword evidence="2" id="KW-0813">Transport</keyword>
<dbReference type="PANTHER" id="PTHR11795:SF445">
    <property type="entry name" value="AMINO ACID ABC TRANSPORTER PERMEASE PROTEIN"/>
    <property type="match status" value="1"/>
</dbReference>
<evidence type="ECO:0000256" key="5">
    <source>
        <dbReference type="ARBA" id="ARBA00022970"/>
    </source>
</evidence>
<evidence type="ECO:0000256" key="8">
    <source>
        <dbReference type="ARBA" id="ARBA00037998"/>
    </source>
</evidence>
<feature type="transmembrane region" description="Helical" evidence="9">
    <location>
        <begin position="61"/>
        <end position="83"/>
    </location>
</feature>
<keyword evidence="11" id="KW-1185">Reference proteome</keyword>
<protein>
    <submittedName>
        <fullName evidence="10">Branched-chain amino acid ABC transporter permease</fullName>
    </submittedName>
</protein>
<evidence type="ECO:0000313" key="10">
    <source>
        <dbReference type="EMBL" id="MBW8636343.1"/>
    </source>
</evidence>
<dbReference type="InterPro" id="IPR052157">
    <property type="entry name" value="BCAA_transport_permease"/>
</dbReference>
<feature type="transmembrane region" description="Helical" evidence="9">
    <location>
        <begin position="266"/>
        <end position="285"/>
    </location>
</feature>
<dbReference type="Pfam" id="PF02653">
    <property type="entry name" value="BPD_transp_2"/>
    <property type="match status" value="1"/>
</dbReference>
<accession>A0AAE2ZL80</accession>